<dbReference type="Proteomes" id="UP001551176">
    <property type="component" value="Unassembled WGS sequence"/>
</dbReference>
<keyword evidence="2" id="KW-0812">Transmembrane</keyword>
<evidence type="ECO:0000313" key="4">
    <source>
        <dbReference type="Proteomes" id="UP001551176"/>
    </source>
</evidence>
<sequence>MPGPQLGEPAERKPSSAARRHARRLMGVASDELTRVAIQAGVGGALVGLAYVINHWR</sequence>
<accession>A0ABV3BXD5</accession>
<protein>
    <submittedName>
        <fullName evidence="3">Uncharacterized protein</fullName>
    </submittedName>
</protein>
<dbReference type="EMBL" id="JBEYXV010000019">
    <property type="protein sequence ID" value="MEU6825232.1"/>
    <property type="molecule type" value="Genomic_DNA"/>
</dbReference>
<feature type="region of interest" description="Disordered" evidence="1">
    <location>
        <begin position="1"/>
        <end position="21"/>
    </location>
</feature>
<dbReference type="RefSeq" id="WP_359355429.1">
    <property type="nucleotide sequence ID" value="NZ_JBEYXV010000019.1"/>
</dbReference>
<keyword evidence="2" id="KW-0472">Membrane</keyword>
<reference evidence="3 4" key="1">
    <citation type="submission" date="2024-06" db="EMBL/GenBank/DDBJ databases">
        <title>The Natural Products Discovery Center: Release of the First 8490 Sequenced Strains for Exploring Actinobacteria Biosynthetic Diversity.</title>
        <authorList>
            <person name="Kalkreuter E."/>
            <person name="Kautsar S.A."/>
            <person name="Yang D."/>
            <person name="Bader C.D."/>
            <person name="Teijaro C.N."/>
            <person name="Fluegel L."/>
            <person name="Davis C.M."/>
            <person name="Simpson J.R."/>
            <person name="Lauterbach L."/>
            <person name="Steele A.D."/>
            <person name="Gui C."/>
            <person name="Meng S."/>
            <person name="Li G."/>
            <person name="Viehrig K."/>
            <person name="Ye F."/>
            <person name="Su P."/>
            <person name="Kiefer A.F."/>
            <person name="Nichols A."/>
            <person name="Cepeda A.J."/>
            <person name="Yan W."/>
            <person name="Fan B."/>
            <person name="Jiang Y."/>
            <person name="Adhikari A."/>
            <person name="Zheng C.-J."/>
            <person name="Schuster L."/>
            <person name="Cowan T.M."/>
            <person name="Smanski M.J."/>
            <person name="Chevrette M.G."/>
            <person name="De Carvalho L.P.S."/>
            <person name="Shen B."/>
        </authorList>
    </citation>
    <scope>NUCLEOTIDE SEQUENCE [LARGE SCALE GENOMIC DNA]</scope>
    <source>
        <strain evidence="3 4">NPDC046838</strain>
    </source>
</reference>
<organism evidence="3 4">
    <name type="scientific">Streptomyces atriruber</name>
    <dbReference type="NCBI Taxonomy" id="545121"/>
    <lineage>
        <taxon>Bacteria</taxon>
        <taxon>Bacillati</taxon>
        <taxon>Actinomycetota</taxon>
        <taxon>Actinomycetes</taxon>
        <taxon>Kitasatosporales</taxon>
        <taxon>Streptomycetaceae</taxon>
        <taxon>Streptomyces</taxon>
    </lineage>
</organism>
<comment type="caution">
    <text evidence="3">The sequence shown here is derived from an EMBL/GenBank/DDBJ whole genome shotgun (WGS) entry which is preliminary data.</text>
</comment>
<gene>
    <name evidence="3" type="ORF">ABZ921_31805</name>
</gene>
<keyword evidence="2" id="KW-1133">Transmembrane helix</keyword>
<evidence type="ECO:0000256" key="1">
    <source>
        <dbReference type="SAM" id="MobiDB-lite"/>
    </source>
</evidence>
<keyword evidence="4" id="KW-1185">Reference proteome</keyword>
<feature type="transmembrane region" description="Helical" evidence="2">
    <location>
        <begin position="36"/>
        <end position="53"/>
    </location>
</feature>
<name>A0ABV3BXD5_9ACTN</name>
<proteinExistence type="predicted"/>
<evidence type="ECO:0000256" key="2">
    <source>
        <dbReference type="SAM" id="Phobius"/>
    </source>
</evidence>
<evidence type="ECO:0000313" key="3">
    <source>
        <dbReference type="EMBL" id="MEU6825232.1"/>
    </source>
</evidence>